<evidence type="ECO:0000259" key="1">
    <source>
        <dbReference type="PROSITE" id="PS50181"/>
    </source>
</evidence>
<keyword evidence="2" id="KW-1185">Reference proteome</keyword>
<name>A0AAF3F3B6_9BILA</name>
<dbReference type="Proteomes" id="UP000887575">
    <property type="component" value="Unassembled WGS sequence"/>
</dbReference>
<dbReference type="Pfam" id="PF00646">
    <property type="entry name" value="F-box"/>
    <property type="match status" value="1"/>
</dbReference>
<sequence length="343" mass="38605">MEFSNLPHDILLEVFKMCPQSDRVKGRRLSKRLNQVLTSRGAPKLVADVFKVSAVEIEDRCVPIGRLNFHKSSKTRRIVSISLKRHQRNERVFEATPTTSNASKMPKIPEIVQQQLEQVKIGSALSFDGAAVHCNTQLLHSLLNNDLRSVSSLSFTMCHIEWTDAEFSQLVAHTSPVDLVFDFCHFHADFLTDKVFTQMPRLQSLSVQARSWARFPALTDETLQGWATNCPKSIRLSNQVISGFTLEGIRQFVQNAPESNFELDLGLIVDTAAESLGKILMIPKFSVTISDEYLSRRVVLTKMANGSSLPNFVHNFSSGFQDRQKFAQKISFSVYTPQISSAQ</sequence>
<protein>
    <submittedName>
        <fullName evidence="3">F-box domain-containing protein</fullName>
    </submittedName>
</protein>
<evidence type="ECO:0000313" key="2">
    <source>
        <dbReference type="Proteomes" id="UP000887575"/>
    </source>
</evidence>
<organism evidence="2 3">
    <name type="scientific">Mesorhabditis belari</name>
    <dbReference type="NCBI Taxonomy" id="2138241"/>
    <lineage>
        <taxon>Eukaryota</taxon>
        <taxon>Metazoa</taxon>
        <taxon>Ecdysozoa</taxon>
        <taxon>Nematoda</taxon>
        <taxon>Chromadorea</taxon>
        <taxon>Rhabditida</taxon>
        <taxon>Rhabditina</taxon>
        <taxon>Rhabditomorpha</taxon>
        <taxon>Rhabditoidea</taxon>
        <taxon>Rhabditidae</taxon>
        <taxon>Mesorhabditinae</taxon>
        <taxon>Mesorhabditis</taxon>
    </lineage>
</organism>
<reference evidence="3" key="1">
    <citation type="submission" date="2024-02" db="UniProtKB">
        <authorList>
            <consortium name="WormBaseParasite"/>
        </authorList>
    </citation>
    <scope>IDENTIFICATION</scope>
</reference>
<evidence type="ECO:0000313" key="3">
    <source>
        <dbReference type="WBParaSite" id="MBELARI_LOCUS20308"/>
    </source>
</evidence>
<dbReference type="SUPFAM" id="SSF81383">
    <property type="entry name" value="F-box domain"/>
    <property type="match status" value="1"/>
</dbReference>
<dbReference type="WBParaSite" id="MBELARI_LOCUS20308">
    <property type="protein sequence ID" value="MBELARI_LOCUS20308"/>
    <property type="gene ID" value="MBELARI_LOCUS20308"/>
</dbReference>
<dbReference type="InterPro" id="IPR001810">
    <property type="entry name" value="F-box_dom"/>
</dbReference>
<feature type="domain" description="F-box" evidence="1">
    <location>
        <begin position="1"/>
        <end position="53"/>
    </location>
</feature>
<dbReference type="PROSITE" id="PS50181">
    <property type="entry name" value="FBOX"/>
    <property type="match status" value="1"/>
</dbReference>
<accession>A0AAF3F3B6</accession>
<dbReference type="Gene3D" id="3.80.10.10">
    <property type="entry name" value="Ribonuclease Inhibitor"/>
    <property type="match status" value="1"/>
</dbReference>
<dbReference type="AlphaFoldDB" id="A0AAF3F3B6"/>
<dbReference type="InterPro" id="IPR036047">
    <property type="entry name" value="F-box-like_dom_sf"/>
</dbReference>
<proteinExistence type="predicted"/>
<dbReference type="InterPro" id="IPR032675">
    <property type="entry name" value="LRR_dom_sf"/>
</dbReference>